<dbReference type="Gene3D" id="3.40.30.10">
    <property type="entry name" value="Glutaredoxin"/>
    <property type="match status" value="1"/>
</dbReference>
<dbReference type="PANTHER" id="PTHR42852">
    <property type="entry name" value="THIOL:DISULFIDE INTERCHANGE PROTEIN DSBE"/>
    <property type="match status" value="1"/>
</dbReference>
<comment type="caution">
    <text evidence="3">The sequence shown here is derived from an EMBL/GenBank/DDBJ whole genome shotgun (WGS) entry which is preliminary data.</text>
</comment>
<keyword evidence="1" id="KW-1015">Disulfide bond</keyword>
<keyword evidence="4" id="KW-1185">Reference proteome</keyword>
<reference evidence="4" key="1">
    <citation type="journal article" date="2019" name="Int. J. Syst. Evol. Microbiol.">
        <title>The Global Catalogue of Microorganisms (GCM) 10K type strain sequencing project: providing services to taxonomists for standard genome sequencing and annotation.</title>
        <authorList>
            <consortium name="The Broad Institute Genomics Platform"/>
            <consortium name="The Broad Institute Genome Sequencing Center for Infectious Disease"/>
            <person name="Wu L."/>
            <person name="Ma J."/>
        </authorList>
    </citation>
    <scope>NUCLEOTIDE SEQUENCE [LARGE SCALE GENOMIC DNA]</scope>
    <source>
        <strain evidence="4">KACC 11299</strain>
    </source>
</reference>
<dbReference type="InterPro" id="IPR036249">
    <property type="entry name" value="Thioredoxin-like_sf"/>
</dbReference>
<dbReference type="PROSITE" id="PS51352">
    <property type="entry name" value="THIOREDOXIN_2"/>
    <property type="match status" value="1"/>
</dbReference>
<protein>
    <submittedName>
        <fullName evidence="3">TlpA family protein disulfide reductase</fullName>
    </submittedName>
</protein>
<name>A0ABW0TV70_9BACL</name>
<evidence type="ECO:0000313" key="3">
    <source>
        <dbReference type="EMBL" id="MFC5602915.1"/>
    </source>
</evidence>
<evidence type="ECO:0000259" key="2">
    <source>
        <dbReference type="PROSITE" id="PS51352"/>
    </source>
</evidence>
<dbReference type="InterPro" id="IPR013766">
    <property type="entry name" value="Thioredoxin_domain"/>
</dbReference>
<sequence>MKLYEQLPELDGATVWLNGRCEKADLVGSRPTLIHFWSISCHLCKEDMPYMINLRSRYKGRLNVIAVHMPRTEDDLNLQQIKKVAAEHNITHPICVDGELILTDAFENRYVPAYYVFDKNGQLRHYQTERSGMSMLKKRVDRLLNEMNR</sequence>
<evidence type="ECO:0000256" key="1">
    <source>
        <dbReference type="ARBA" id="ARBA00023157"/>
    </source>
</evidence>
<evidence type="ECO:0000313" key="4">
    <source>
        <dbReference type="Proteomes" id="UP001596071"/>
    </source>
</evidence>
<dbReference type="SUPFAM" id="SSF52833">
    <property type="entry name" value="Thioredoxin-like"/>
    <property type="match status" value="1"/>
</dbReference>
<dbReference type="EMBL" id="JBHSNP010000011">
    <property type="protein sequence ID" value="MFC5602915.1"/>
    <property type="molecule type" value="Genomic_DNA"/>
</dbReference>
<dbReference type="RefSeq" id="WP_381443168.1">
    <property type="nucleotide sequence ID" value="NZ_JBHSNP010000011.1"/>
</dbReference>
<dbReference type="PANTHER" id="PTHR42852:SF12">
    <property type="entry name" value="THIOL-DISULFIDE OXIDOREDUCTASE YKUV"/>
    <property type="match status" value="1"/>
</dbReference>
<dbReference type="CDD" id="cd02966">
    <property type="entry name" value="TlpA_like_family"/>
    <property type="match status" value="1"/>
</dbReference>
<dbReference type="Proteomes" id="UP001596071">
    <property type="component" value="Unassembled WGS sequence"/>
</dbReference>
<proteinExistence type="predicted"/>
<dbReference type="InterPro" id="IPR000866">
    <property type="entry name" value="AhpC/TSA"/>
</dbReference>
<dbReference type="Pfam" id="PF00578">
    <property type="entry name" value="AhpC-TSA"/>
    <property type="match status" value="1"/>
</dbReference>
<dbReference type="InterPro" id="IPR050553">
    <property type="entry name" value="Thioredoxin_ResA/DsbE_sf"/>
</dbReference>
<accession>A0ABW0TV70</accession>
<feature type="domain" description="Thioredoxin" evidence="2">
    <location>
        <begin position="1"/>
        <end position="145"/>
    </location>
</feature>
<gene>
    <name evidence="3" type="ORF">ACFPTP_06745</name>
</gene>
<organism evidence="3 4">
    <name type="scientific">Sporosarcina koreensis</name>
    <dbReference type="NCBI Taxonomy" id="334735"/>
    <lineage>
        <taxon>Bacteria</taxon>
        <taxon>Bacillati</taxon>
        <taxon>Bacillota</taxon>
        <taxon>Bacilli</taxon>
        <taxon>Bacillales</taxon>
        <taxon>Caryophanaceae</taxon>
        <taxon>Sporosarcina</taxon>
    </lineage>
</organism>